<dbReference type="EMBL" id="GBRH01161609">
    <property type="protein sequence ID" value="JAE36287.1"/>
    <property type="molecule type" value="Transcribed_RNA"/>
</dbReference>
<dbReference type="PROSITE" id="PS51257">
    <property type="entry name" value="PROKAR_LIPOPROTEIN"/>
    <property type="match status" value="1"/>
</dbReference>
<organism evidence="1">
    <name type="scientific">Arundo donax</name>
    <name type="common">Giant reed</name>
    <name type="synonym">Donax arundinaceus</name>
    <dbReference type="NCBI Taxonomy" id="35708"/>
    <lineage>
        <taxon>Eukaryota</taxon>
        <taxon>Viridiplantae</taxon>
        <taxon>Streptophyta</taxon>
        <taxon>Embryophyta</taxon>
        <taxon>Tracheophyta</taxon>
        <taxon>Spermatophyta</taxon>
        <taxon>Magnoliopsida</taxon>
        <taxon>Liliopsida</taxon>
        <taxon>Poales</taxon>
        <taxon>Poaceae</taxon>
        <taxon>PACMAD clade</taxon>
        <taxon>Arundinoideae</taxon>
        <taxon>Arundineae</taxon>
        <taxon>Arundo</taxon>
    </lineage>
</organism>
<accession>A0A0A9HHQ6</accession>
<sequence>MFRIQLIPHNILLGCSMILQCIHFIKVLESQNVLFLYDAYSFMRTLYIFLVFRPCLCLNEWCVSQIVQRA</sequence>
<reference evidence="1" key="2">
    <citation type="journal article" date="2015" name="Data Brief">
        <title>Shoot transcriptome of the giant reed, Arundo donax.</title>
        <authorList>
            <person name="Barrero R.A."/>
            <person name="Guerrero F.D."/>
            <person name="Moolhuijzen P."/>
            <person name="Goolsby J.A."/>
            <person name="Tidwell J."/>
            <person name="Bellgard S.E."/>
            <person name="Bellgard M.I."/>
        </authorList>
    </citation>
    <scope>NUCLEOTIDE SEQUENCE</scope>
    <source>
        <tissue evidence="1">Shoot tissue taken approximately 20 cm above the soil surface</tissue>
    </source>
</reference>
<proteinExistence type="predicted"/>
<reference evidence="1" key="1">
    <citation type="submission" date="2014-09" db="EMBL/GenBank/DDBJ databases">
        <authorList>
            <person name="Magalhaes I.L.F."/>
            <person name="Oliveira U."/>
            <person name="Santos F.R."/>
            <person name="Vidigal T.H.D.A."/>
            <person name="Brescovit A.D."/>
            <person name="Santos A.J."/>
        </authorList>
    </citation>
    <scope>NUCLEOTIDE SEQUENCE</scope>
    <source>
        <tissue evidence="1">Shoot tissue taken approximately 20 cm above the soil surface</tissue>
    </source>
</reference>
<protein>
    <submittedName>
        <fullName evidence="1">Uncharacterized protein</fullName>
    </submittedName>
</protein>
<dbReference type="AlphaFoldDB" id="A0A0A9HHQ6"/>
<name>A0A0A9HHQ6_ARUDO</name>
<evidence type="ECO:0000313" key="1">
    <source>
        <dbReference type="EMBL" id="JAE36287.1"/>
    </source>
</evidence>